<gene>
    <name evidence="2" type="ORF">Fcan01_10701</name>
</gene>
<evidence type="ECO:0000256" key="1">
    <source>
        <dbReference type="SAM" id="Phobius"/>
    </source>
</evidence>
<dbReference type="AlphaFoldDB" id="A0A226EAJ5"/>
<evidence type="ECO:0000313" key="2">
    <source>
        <dbReference type="EMBL" id="OXA54533.1"/>
    </source>
</evidence>
<dbReference type="Proteomes" id="UP000198287">
    <property type="component" value="Unassembled WGS sequence"/>
</dbReference>
<comment type="caution">
    <text evidence="2">The sequence shown here is derived from an EMBL/GenBank/DDBJ whole genome shotgun (WGS) entry which is preliminary data.</text>
</comment>
<feature type="transmembrane region" description="Helical" evidence="1">
    <location>
        <begin position="265"/>
        <end position="286"/>
    </location>
</feature>
<proteinExistence type="predicted"/>
<keyword evidence="1" id="KW-1133">Transmembrane helix</keyword>
<keyword evidence="1" id="KW-0472">Membrane</keyword>
<keyword evidence="1" id="KW-0812">Transmembrane</keyword>
<accession>A0A226EAJ5</accession>
<keyword evidence="3" id="KW-1185">Reference proteome</keyword>
<dbReference type="EMBL" id="LNIX01000005">
    <property type="protein sequence ID" value="OXA54533.1"/>
    <property type="molecule type" value="Genomic_DNA"/>
</dbReference>
<feature type="transmembrane region" description="Helical" evidence="1">
    <location>
        <begin position="140"/>
        <end position="162"/>
    </location>
</feature>
<feature type="transmembrane region" description="Helical" evidence="1">
    <location>
        <begin position="80"/>
        <end position="100"/>
    </location>
</feature>
<sequence>MYSKFGLNLVRLALHPATLLGTNSVYFNPKSRTFYTTKLSRVKLILVTILMFFLGLFFLWRTLEIFLWKGGNSNEYFHISYIFTFASAICCDFLVMILVYQGDICQGASRLVRYCTDFEGRWMRNYNPSKSLTGTGLDTLLLLTIVSFSTAPLVSVLHYLVYPETPIFLPTIFPPAFRHNTVIYWSYAIFVAYYAYSLWQTLLAITALVLMYLLSALPLINTEFRIGSKNQKCSESLHTAWTLPTEYRCLELIHRQFMNVTGNTLLGLHVALGQLILFANVTLVLKRNMLEIHVILILLIWSMVAQTVWVFCLELFGRFESGAKKMIGSWKKMKFRNSQEKRYMSKFRKGCHPLKIEKQGVFAIKRLTVLKFMRAVIKGTFRAVLTLGKVK</sequence>
<protein>
    <submittedName>
        <fullName evidence="2">Uncharacterized protein</fullName>
    </submittedName>
</protein>
<feature type="transmembrane region" description="Helical" evidence="1">
    <location>
        <begin position="182"/>
        <end position="215"/>
    </location>
</feature>
<organism evidence="2 3">
    <name type="scientific">Folsomia candida</name>
    <name type="common">Springtail</name>
    <dbReference type="NCBI Taxonomy" id="158441"/>
    <lineage>
        <taxon>Eukaryota</taxon>
        <taxon>Metazoa</taxon>
        <taxon>Ecdysozoa</taxon>
        <taxon>Arthropoda</taxon>
        <taxon>Hexapoda</taxon>
        <taxon>Collembola</taxon>
        <taxon>Entomobryomorpha</taxon>
        <taxon>Isotomoidea</taxon>
        <taxon>Isotomidae</taxon>
        <taxon>Proisotominae</taxon>
        <taxon>Folsomia</taxon>
    </lineage>
</organism>
<evidence type="ECO:0000313" key="3">
    <source>
        <dbReference type="Proteomes" id="UP000198287"/>
    </source>
</evidence>
<feature type="transmembrane region" description="Helical" evidence="1">
    <location>
        <begin position="292"/>
        <end position="316"/>
    </location>
</feature>
<name>A0A226EAJ5_FOLCA</name>
<reference evidence="2 3" key="1">
    <citation type="submission" date="2015-12" db="EMBL/GenBank/DDBJ databases">
        <title>The genome of Folsomia candida.</title>
        <authorList>
            <person name="Faddeeva A."/>
            <person name="Derks M.F."/>
            <person name="Anvar Y."/>
            <person name="Smit S."/>
            <person name="Van Straalen N."/>
            <person name="Roelofs D."/>
        </authorList>
    </citation>
    <scope>NUCLEOTIDE SEQUENCE [LARGE SCALE GENOMIC DNA]</scope>
    <source>
        <strain evidence="2 3">VU population</strain>
        <tissue evidence="2">Whole body</tissue>
    </source>
</reference>
<feature type="transmembrane region" description="Helical" evidence="1">
    <location>
        <begin position="42"/>
        <end position="60"/>
    </location>
</feature>